<sequence length="223" mass="24830">MSHVVAHVESKGAVFNWEPVMQTPNGEHMGQSVVFTDEEWLAYETVARQSFSLSIDAFHSINATNEEPYELQTTNTALSLRSQSGWGYSTGVCFESGIWILQKAYNIIISYACDGVLFGVAVGSKQILRIYRNHDGQELFNGNGERYFLTVIYAVKKTKNVASKAYDELCTDALNWLITRGCHGDNEDSRGGTVKVTQQLGENGEDQDEYEFEVDANSVESGQ</sequence>
<feature type="compositionally biased region" description="Acidic residues" evidence="1">
    <location>
        <begin position="203"/>
        <end position="214"/>
    </location>
</feature>
<dbReference type="Proteomes" id="UP000481861">
    <property type="component" value="Unassembled WGS sequence"/>
</dbReference>
<organism evidence="2 3">
    <name type="scientific">Massariosphaeria phaeospora</name>
    <dbReference type="NCBI Taxonomy" id="100035"/>
    <lineage>
        <taxon>Eukaryota</taxon>
        <taxon>Fungi</taxon>
        <taxon>Dikarya</taxon>
        <taxon>Ascomycota</taxon>
        <taxon>Pezizomycotina</taxon>
        <taxon>Dothideomycetes</taxon>
        <taxon>Pleosporomycetidae</taxon>
        <taxon>Pleosporales</taxon>
        <taxon>Pleosporales incertae sedis</taxon>
        <taxon>Massariosphaeria</taxon>
    </lineage>
</organism>
<proteinExistence type="predicted"/>
<feature type="region of interest" description="Disordered" evidence="1">
    <location>
        <begin position="199"/>
        <end position="223"/>
    </location>
</feature>
<reference evidence="2 3" key="1">
    <citation type="submission" date="2020-01" db="EMBL/GenBank/DDBJ databases">
        <authorList>
            <consortium name="DOE Joint Genome Institute"/>
            <person name="Haridas S."/>
            <person name="Albert R."/>
            <person name="Binder M."/>
            <person name="Bloem J."/>
            <person name="Labutti K."/>
            <person name="Salamov A."/>
            <person name="Andreopoulos B."/>
            <person name="Baker S.E."/>
            <person name="Barry K."/>
            <person name="Bills G."/>
            <person name="Bluhm B.H."/>
            <person name="Cannon C."/>
            <person name="Castanera R."/>
            <person name="Culley D.E."/>
            <person name="Daum C."/>
            <person name="Ezra D."/>
            <person name="Gonzalez J.B."/>
            <person name="Henrissat B."/>
            <person name="Kuo A."/>
            <person name="Liang C."/>
            <person name="Lipzen A."/>
            <person name="Lutzoni F."/>
            <person name="Magnuson J."/>
            <person name="Mondo S."/>
            <person name="Nolan M."/>
            <person name="Ohm R."/>
            <person name="Pangilinan J."/>
            <person name="Park H.-J.H."/>
            <person name="Ramirez L."/>
            <person name="Alfaro M."/>
            <person name="Sun H."/>
            <person name="Tritt A."/>
            <person name="Yoshinaga Y."/>
            <person name="Zwiers L.-H.L."/>
            <person name="Turgeon B.G."/>
            <person name="Goodwin S.B."/>
            <person name="Spatafora J.W."/>
            <person name="Crous P.W."/>
            <person name="Grigoriev I.V."/>
        </authorList>
    </citation>
    <scope>NUCLEOTIDE SEQUENCE [LARGE SCALE GENOMIC DNA]</scope>
    <source>
        <strain evidence="2 3">CBS 611.86</strain>
    </source>
</reference>
<dbReference type="EMBL" id="JAADJZ010000007">
    <property type="protein sequence ID" value="KAF2873369.1"/>
    <property type="molecule type" value="Genomic_DNA"/>
</dbReference>
<accession>A0A7C8I8J8</accession>
<evidence type="ECO:0000256" key="1">
    <source>
        <dbReference type="SAM" id="MobiDB-lite"/>
    </source>
</evidence>
<evidence type="ECO:0000313" key="2">
    <source>
        <dbReference type="EMBL" id="KAF2873369.1"/>
    </source>
</evidence>
<keyword evidence="3" id="KW-1185">Reference proteome</keyword>
<evidence type="ECO:0000313" key="3">
    <source>
        <dbReference type="Proteomes" id="UP000481861"/>
    </source>
</evidence>
<dbReference type="AlphaFoldDB" id="A0A7C8I8J8"/>
<protein>
    <submittedName>
        <fullName evidence="2">Uncharacterized protein</fullName>
    </submittedName>
</protein>
<comment type="caution">
    <text evidence="2">The sequence shown here is derived from an EMBL/GenBank/DDBJ whole genome shotgun (WGS) entry which is preliminary data.</text>
</comment>
<gene>
    <name evidence="2" type="ORF">BDV95DRAFT_604876</name>
</gene>
<name>A0A7C8I8J8_9PLEO</name>